<dbReference type="RefSeq" id="XP_028874097.1">
    <property type="nucleotide sequence ID" value="XM_029018662.1"/>
</dbReference>
<dbReference type="EMBL" id="LRBP01000020">
    <property type="protein sequence ID" value="OII72700.1"/>
    <property type="molecule type" value="Genomic_DNA"/>
</dbReference>
<dbReference type="OrthoDB" id="341607at2759"/>
<sequence>MKDRGENIRDELQAYYGNEILINENELINLNNAAGCNTIEDGRILNIDFSQNDIDIDEVFNSILKTKTIKDLFLIKKELNKVIQECQIEMQKFIHSNYKKLQSISNLLDKSIFSSENDNSNDHSCLNPNQMIKDIENNKNLVNDKFQEIKSHIFTIENNENLEKYLTQYKLILVMSELKKFDLILEDYFSKQEYELLIHIYNKWKTSLEMLSNDDHFKMEFQEILKNSHKIFEKTINILKKQILVNINKDSILPSISNIIKSYILLNNGQIDFTNDLILNVNNLFQDIVNEIVVKQLENLEDTQINDKLVIFSNTCKQSYQEIFIPLNLIISELNKNKIDPLIPSSILENLFEVSFIKIIELLGHILNYEKKNPKFELNFKPILQGFEYLNQSIKELVGTLSLTNFQKHPTFSSGNYKYIIVNTEQNFESEDGDMGDEYCNSDDNAIKRKCIEWKKSILSDFLKIENLDLNTKEIWNDLFDFVIALQNSDIEILFIEINKHIFNKLINDELFNIIKNYKELIEIDFEVCENLIRKVIKDIFQLIISNSILHINTIFFKNINESDFGFNSIENFKQMMEKMHFELSYSLNGSNILDSNSQNWIIEKFSLVNYKQKAIYFLSIIIMIRYLRDNSLFSCISYFNDCFYNDNLDNNNKIKIKNLTDNFRLFDLFNSNKVKYESPKNLNNNNNNNFYEDDATIQIVKILYNRFEILFLNIFVIWNIYAIIQEVYDQIDFKNSEKIHISEFFDLMHFNILKLFKFFSVLFQPQFQYSNHIRKSTISEFQFPIKDFKKSQIFAKWSSNYCILKNFDLDNPKIIFNKPISFWFSQILHGILIEIIFIIKNNNFIIIDNPDSCEKSLSKFWNGIKHYFEYDIDFNITHSLFCQLYNTLLLLKS</sequence>
<evidence type="ECO:0000313" key="1">
    <source>
        <dbReference type="EMBL" id="OII72700.1"/>
    </source>
</evidence>
<dbReference type="Proteomes" id="UP000186176">
    <property type="component" value="Unassembled WGS sequence"/>
</dbReference>
<comment type="caution">
    <text evidence="1">The sequence shown here is derived from an EMBL/GenBank/DDBJ whole genome shotgun (WGS) entry which is preliminary data.</text>
</comment>
<name>A0A1J4MI49_9CRYT</name>
<dbReference type="AlphaFoldDB" id="A0A1J4MI49"/>
<dbReference type="GeneID" id="39978441"/>
<accession>A0A1J4MI49</accession>
<evidence type="ECO:0000313" key="2">
    <source>
        <dbReference type="Proteomes" id="UP000186176"/>
    </source>
</evidence>
<protein>
    <submittedName>
        <fullName evidence="1">Uncharacterized protein</fullName>
    </submittedName>
</protein>
<gene>
    <name evidence="1" type="ORF">cubi_01650</name>
</gene>
<organism evidence="1 2">
    <name type="scientific">Cryptosporidium ubiquitum</name>
    <dbReference type="NCBI Taxonomy" id="857276"/>
    <lineage>
        <taxon>Eukaryota</taxon>
        <taxon>Sar</taxon>
        <taxon>Alveolata</taxon>
        <taxon>Apicomplexa</taxon>
        <taxon>Conoidasida</taxon>
        <taxon>Coccidia</taxon>
        <taxon>Eucoccidiorida</taxon>
        <taxon>Eimeriorina</taxon>
        <taxon>Cryptosporidiidae</taxon>
        <taxon>Cryptosporidium</taxon>
    </lineage>
</organism>
<reference evidence="1 2" key="1">
    <citation type="submission" date="2016-10" db="EMBL/GenBank/DDBJ databases">
        <title>Reductive evolution of mitochondrial metabolism and differential evolution of invasion-related proteins in Cryptosporidium.</title>
        <authorList>
            <person name="Liu S."/>
            <person name="Roellig D.M."/>
            <person name="Guo Y."/>
            <person name="Li N."/>
            <person name="Frace M.A."/>
            <person name="Tang K."/>
            <person name="Zhang L."/>
            <person name="Feng Y."/>
            <person name="Xiao L."/>
        </authorList>
    </citation>
    <scope>NUCLEOTIDE SEQUENCE [LARGE SCALE GENOMIC DNA]</scope>
    <source>
        <strain evidence="1">39726</strain>
    </source>
</reference>
<dbReference type="VEuPathDB" id="CryptoDB:cubi_01650"/>
<keyword evidence="2" id="KW-1185">Reference proteome</keyword>
<proteinExistence type="predicted"/>